<dbReference type="CDD" id="cd08563">
    <property type="entry name" value="GDPD_TtGDE_like"/>
    <property type="match status" value="1"/>
</dbReference>
<dbReference type="SUPFAM" id="SSF51695">
    <property type="entry name" value="PLC-like phosphodiesterases"/>
    <property type="match status" value="1"/>
</dbReference>
<keyword evidence="3" id="KW-1185">Reference proteome</keyword>
<organism evidence="2 3">
    <name type="scientific">Scopulibacillus cellulosilyticus</name>
    <dbReference type="NCBI Taxonomy" id="2665665"/>
    <lineage>
        <taxon>Bacteria</taxon>
        <taxon>Bacillati</taxon>
        <taxon>Bacillota</taxon>
        <taxon>Bacilli</taxon>
        <taxon>Bacillales</taxon>
        <taxon>Sporolactobacillaceae</taxon>
        <taxon>Scopulibacillus</taxon>
    </lineage>
</organism>
<evidence type="ECO:0000259" key="1">
    <source>
        <dbReference type="PROSITE" id="PS51704"/>
    </source>
</evidence>
<evidence type="ECO:0000313" key="3">
    <source>
        <dbReference type="Proteomes" id="UP001596505"/>
    </source>
</evidence>
<dbReference type="InterPro" id="IPR030395">
    <property type="entry name" value="GP_PDE_dom"/>
</dbReference>
<reference evidence="3" key="1">
    <citation type="journal article" date="2019" name="Int. J. Syst. Evol. Microbiol.">
        <title>The Global Catalogue of Microorganisms (GCM) 10K type strain sequencing project: providing services to taxonomists for standard genome sequencing and annotation.</title>
        <authorList>
            <consortium name="The Broad Institute Genomics Platform"/>
            <consortium name="The Broad Institute Genome Sequencing Center for Infectious Disease"/>
            <person name="Wu L."/>
            <person name="Ma J."/>
        </authorList>
    </citation>
    <scope>NUCLEOTIDE SEQUENCE [LARGE SCALE GENOMIC DNA]</scope>
    <source>
        <strain evidence="3">CGMCC 1.16305</strain>
    </source>
</reference>
<dbReference type="InterPro" id="IPR017946">
    <property type="entry name" value="PLC-like_Pdiesterase_TIM-brl"/>
</dbReference>
<dbReference type="Gene3D" id="3.20.20.190">
    <property type="entry name" value="Phosphatidylinositol (PI) phosphodiesterase"/>
    <property type="match status" value="1"/>
</dbReference>
<sequence>MSTKIFAHRGYSSKYPENTMPAFLAAYKCGAHGIELDVQLSQDGVPVIIHDEAVNRTTNSKGLVKELTASYLTKLNAGKRFKWLSRKATIPTLEEVLDWMSKTNLILNIELKNSVFPYKGMEEIVIKMVHDYHLASRTVYSSFNHDSLFKIHKIDSAAETAPLYKKSIPVPWEYAKSIHASAIHPHYRNVTKELIETTQQHQIQVRAYTVNQTKLINRLISWKINGIITDDPKQALACLEAFKK</sequence>
<name>A0ABW2Q569_9BACL</name>
<comment type="caution">
    <text evidence="2">The sequence shown here is derived from an EMBL/GenBank/DDBJ whole genome shotgun (WGS) entry which is preliminary data.</text>
</comment>
<gene>
    <name evidence="2" type="ORF">ACFQRG_17790</name>
</gene>
<dbReference type="Pfam" id="PF03009">
    <property type="entry name" value="GDPD"/>
    <property type="match status" value="1"/>
</dbReference>
<dbReference type="PROSITE" id="PS51704">
    <property type="entry name" value="GP_PDE"/>
    <property type="match status" value="1"/>
</dbReference>
<dbReference type="PANTHER" id="PTHR46211">
    <property type="entry name" value="GLYCEROPHOSPHORYL DIESTER PHOSPHODIESTERASE"/>
    <property type="match status" value="1"/>
</dbReference>
<feature type="domain" description="GP-PDE" evidence="1">
    <location>
        <begin position="3"/>
        <end position="239"/>
    </location>
</feature>
<dbReference type="PANTHER" id="PTHR46211:SF1">
    <property type="entry name" value="GLYCEROPHOSPHODIESTER PHOSPHODIESTERASE, CYTOPLASMIC"/>
    <property type="match status" value="1"/>
</dbReference>
<protein>
    <submittedName>
        <fullName evidence="2">Glycerophosphodiester phosphodiesterase</fullName>
    </submittedName>
</protein>
<accession>A0ABW2Q569</accession>
<proteinExistence type="predicted"/>
<dbReference type="RefSeq" id="WP_380968604.1">
    <property type="nucleotide sequence ID" value="NZ_JBHTCO010000039.1"/>
</dbReference>
<dbReference type="Proteomes" id="UP001596505">
    <property type="component" value="Unassembled WGS sequence"/>
</dbReference>
<evidence type="ECO:0000313" key="2">
    <source>
        <dbReference type="EMBL" id="MFC7394778.1"/>
    </source>
</evidence>
<dbReference type="EMBL" id="JBHTCO010000039">
    <property type="protein sequence ID" value="MFC7394778.1"/>
    <property type="molecule type" value="Genomic_DNA"/>
</dbReference>